<dbReference type="PANTHER" id="PTHR30329">
    <property type="entry name" value="STATOR ELEMENT OF FLAGELLAR MOTOR COMPLEX"/>
    <property type="match status" value="1"/>
</dbReference>
<dbReference type="SUPFAM" id="SSF103088">
    <property type="entry name" value="OmpA-like"/>
    <property type="match status" value="1"/>
</dbReference>
<dbReference type="Proteomes" id="UP000276437">
    <property type="component" value="Chromosome"/>
</dbReference>
<protein>
    <submittedName>
        <fullName evidence="10">Motility protein B</fullName>
    </submittedName>
</protein>
<dbReference type="CDD" id="cd07185">
    <property type="entry name" value="OmpA_C-like"/>
    <property type="match status" value="1"/>
</dbReference>
<dbReference type="RefSeq" id="WP_126309200.1">
    <property type="nucleotide sequence ID" value="NZ_AP018449.1"/>
</dbReference>
<reference evidence="10 11" key="1">
    <citation type="journal article" date="2018" name="Int. J. Syst. Evol. Microbiol.">
        <title>Methylomusa anaerophila gen. nov., sp. nov., an anaerobic methanol-utilizing bacterium isolated from a microbial fuel cell.</title>
        <authorList>
            <person name="Amano N."/>
            <person name="Yamamuro A."/>
            <person name="Miyahara M."/>
            <person name="Kouzuma A."/>
            <person name="Abe T."/>
            <person name="Watanabe K."/>
        </authorList>
    </citation>
    <scope>NUCLEOTIDE SEQUENCE [LARGE SCALE GENOMIC DNA]</scope>
    <source>
        <strain evidence="10 11">MMFC1</strain>
    </source>
</reference>
<dbReference type="InterPro" id="IPR025713">
    <property type="entry name" value="MotB-like_N_dom"/>
</dbReference>
<evidence type="ECO:0000256" key="7">
    <source>
        <dbReference type="PROSITE-ProRule" id="PRU00473"/>
    </source>
</evidence>
<evidence type="ECO:0000313" key="10">
    <source>
        <dbReference type="EMBL" id="BBB92289.1"/>
    </source>
</evidence>
<comment type="subcellular location">
    <subcellularLocation>
        <location evidence="1">Cell membrane</location>
        <topology evidence="1">Single-pass membrane protein</topology>
    </subcellularLocation>
</comment>
<dbReference type="PROSITE" id="PS51123">
    <property type="entry name" value="OMPA_2"/>
    <property type="match status" value="1"/>
</dbReference>
<name>A0A348AMJ1_9FIRM</name>
<gene>
    <name evidence="10" type="primary">motB</name>
    <name evidence="10" type="ORF">MAMMFC1_02974</name>
</gene>
<keyword evidence="5 8" id="KW-1133">Transmembrane helix</keyword>
<dbReference type="KEGG" id="mana:MAMMFC1_02974"/>
<dbReference type="OrthoDB" id="9815217at2"/>
<dbReference type="EMBL" id="AP018449">
    <property type="protein sequence ID" value="BBB92289.1"/>
    <property type="molecule type" value="Genomic_DNA"/>
</dbReference>
<dbReference type="PANTHER" id="PTHR30329:SF21">
    <property type="entry name" value="LIPOPROTEIN YIAD-RELATED"/>
    <property type="match status" value="1"/>
</dbReference>
<accession>A0A348AMJ1</accession>
<dbReference type="InterPro" id="IPR050330">
    <property type="entry name" value="Bact_OuterMem_StrucFunc"/>
</dbReference>
<proteinExistence type="inferred from homology"/>
<evidence type="ECO:0000256" key="1">
    <source>
        <dbReference type="ARBA" id="ARBA00004162"/>
    </source>
</evidence>
<dbReference type="AlphaFoldDB" id="A0A348AMJ1"/>
<evidence type="ECO:0000256" key="6">
    <source>
        <dbReference type="ARBA" id="ARBA00023136"/>
    </source>
</evidence>
<dbReference type="InterPro" id="IPR006665">
    <property type="entry name" value="OmpA-like"/>
</dbReference>
<feature type="transmembrane region" description="Helical" evidence="8">
    <location>
        <begin position="20"/>
        <end position="40"/>
    </location>
</feature>
<comment type="similarity">
    <text evidence="2">Belongs to the MotB family.</text>
</comment>
<organism evidence="10 11">
    <name type="scientific">Methylomusa anaerophila</name>
    <dbReference type="NCBI Taxonomy" id="1930071"/>
    <lineage>
        <taxon>Bacteria</taxon>
        <taxon>Bacillati</taxon>
        <taxon>Bacillota</taxon>
        <taxon>Negativicutes</taxon>
        <taxon>Selenomonadales</taxon>
        <taxon>Sporomusaceae</taxon>
        <taxon>Methylomusa</taxon>
    </lineage>
</organism>
<dbReference type="InterPro" id="IPR036737">
    <property type="entry name" value="OmpA-like_sf"/>
</dbReference>
<evidence type="ECO:0000256" key="2">
    <source>
        <dbReference type="ARBA" id="ARBA00008914"/>
    </source>
</evidence>
<evidence type="ECO:0000259" key="9">
    <source>
        <dbReference type="PROSITE" id="PS51123"/>
    </source>
</evidence>
<dbReference type="Gene3D" id="3.30.1330.60">
    <property type="entry name" value="OmpA-like domain"/>
    <property type="match status" value="1"/>
</dbReference>
<evidence type="ECO:0000256" key="3">
    <source>
        <dbReference type="ARBA" id="ARBA00022475"/>
    </source>
</evidence>
<keyword evidence="3" id="KW-1003">Cell membrane</keyword>
<dbReference type="GO" id="GO:0005886">
    <property type="term" value="C:plasma membrane"/>
    <property type="evidence" value="ECO:0007669"/>
    <property type="project" value="UniProtKB-SubCell"/>
</dbReference>
<keyword evidence="11" id="KW-1185">Reference proteome</keyword>
<evidence type="ECO:0000256" key="5">
    <source>
        <dbReference type="ARBA" id="ARBA00022989"/>
    </source>
</evidence>
<feature type="domain" description="OmpA-like" evidence="9">
    <location>
        <begin position="131"/>
        <end position="253"/>
    </location>
</feature>
<evidence type="ECO:0000256" key="8">
    <source>
        <dbReference type="SAM" id="Phobius"/>
    </source>
</evidence>
<keyword evidence="6 7" id="KW-0472">Membrane</keyword>
<dbReference type="Pfam" id="PF00691">
    <property type="entry name" value="OmpA"/>
    <property type="match status" value="1"/>
</dbReference>
<sequence length="255" mass="28513">MNKKNHGAPHEEHADETWLIPYSDLLTLLLALFIVLFASAQVDQKKFEQMAQSFSAAFSGGTSVFDSSSLVKTPNEQQPPSQQSTSIMGTINELSDKYMQETALLAEIKKKLDRYIGDNGLGGVLTTQLTEEGLLIRIRDTALFPSGSADLRPESLRLGAEIAKMLLPISQKISVSGHTDNVPINTFEFPSNWELSSKRAVNFMKFLLAQEPTLKSERFSATGYGEYRPIVTNDTEEGRSTNRRVEVFVQRNYRM</sequence>
<evidence type="ECO:0000313" key="11">
    <source>
        <dbReference type="Proteomes" id="UP000276437"/>
    </source>
</evidence>
<keyword evidence="4 8" id="KW-0812">Transmembrane</keyword>
<evidence type="ECO:0000256" key="4">
    <source>
        <dbReference type="ARBA" id="ARBA00022692"/>
    </source>
</evidence>
<dbReference type="Pfam" id="PF13677">
    <property type="entry name" value="MotB_plug"/>
    <property type="match status" value="1"/>
</dbReference>